<evidence type="ECO:0000259" key="6">
    <source>
        <dbReference type="Pfam" id="PF00278"/>
    </source>
</evidence>
<dbReference type="InterPro" id="IPR000183">
    <property type="entry name" value="Orn/DAP/Arg_de-COase"/>
</dbReference>
<protein>
    <submittedName>
        <fullName evidence="8">Diaminopimelate decarboxylase</fullName>
    </submittedName>
</protein>
<dbReference type="PANTHER" id="PTHR43727">
    <property type="entry name" value="DIAMINOPIMELATE DECARBOXYLASE"/>
    <property type="match status" value="1"/>
</dbReference>
<feature type="compositionally biased region" description="Basic and acidic residues" evidence="5">
    <location>
        <begin position="23"/>
        <end position="39"/>
    </location>
</feature>
<feature type="domain" description="Orn/DAP/Arg decarboxylase 2 C-terminal" evidence="6">
    <location>
        <begin position="357"/>
        <end position="451"/>
    </location>
</feature>
<gene>
    <name evidence="8" type="ORF">GCM10010302_70240</name>
</gene>
<feature type="domain" description="Orn/DAP/Arg decarboxylase 2 N-terminal" evidence="7">
    <location>
        <begin position="120"/>
        <end position="355"/>
    </location>
</feature>
<dbReference type="Proteomes" id="UP001501867">
    <property type="component" value="Unassembled WGS sequence"/>
</dbReference>
<sequence length="507" mass="51676">MAGMDALGDEAGRPSAAEYGDTTAREPTARGGAARHDAAGRGTAARAAATGREAAGPDADARAAGARAAAGRRDRAVRAAVEQGLLDAEPLVCLLDTAGIRASAAALTAAFDAVTAPGTPVLHAFAAKAAPLVPVLRLLSDCGLGCEVASAGELALARAAGIPAGRTVLDSPAKTAGELREALALGIAVNADNHQELERLDALLAAPGGPARPPVGVRVNPQTGAGTIDALSTATATSKFGIGLRDPGARERLVRAYLDRPWLTRLHAHSGSQGLPLPLIAEGVRELHALAEEINAAAGRRQVDTLDIGGGLPVNFTSDEETPTYAAYAAALREAVPALFDGSYGLVTEFGRSLLAKHGTVLARVEYTKTSGGRRIALTHAGVQVATRTVYAPAAWPLRILPYDAKGAPKTGAPTPQDIAGPACFAGDLLATARELPELAPGDLIAVPDTGAYFFTAHYGYNSLPRPSVHGFTTGAGGDVRFTLARPAQTAEELVAEAGGAFRDALL</sequence>
<dbReference type="SUPFAM" id="SSF51419">
    <property type="entry name" value="PLP-binding barrel"/>
    <property type="match status" value="1"/>
</dbReference>
<comment type="similarity">
    <text evidence="4">Belongs to the Orn/Lys/Arg decarboxylase class-II family.</text>
</comment>
<dbReference type="EMBL" id="BAAABV010000029">
    <property type="protein sequence ID" value="GAA0321021.1"/>
    <property type="molecule type" value="Genomic_DNA"/>
</dbReference>
<reference evidence="9" key="1">
    <citation type="journal article" date="2019" name="Int. J. Syst. Evol. Microbiol.">
        <title>The Global Catalogue of Microorganisms (GCM) 10K type strain sequencing project: providing services to taxonomists for standard genome sequencing and annotation.</title>
        <authorList>
            <consortium name="The Broad Institute Genomics Platform"/>
            <consortium name="The Broad Institute Genome Sequencing Center for Infectious Disease"/>
            <person name="Wu L."/>
            <person name="Ma J."/>
        </authorList>
    </citation>
    <scope>NUCLEOTIDE SEQUENCE [LARGE SCALE GENOMIC DNA]</scope>
    <source>
        <strain evidence="9">JCM 4505</strain>
    </source>
</reference>
<evidence type="ECO:0000313" key="9">
    <source>
        <dbReference type="Proteomes" id="UP001501867"/>
    </source>
</evidence>
<proteinExistence type="inferred from homology"/>
<dbReference type="PRINTS" id="PR01179">
    <property type="entry name" value="ODADCRBXLASE"/>
</dbReference>
<dbReference type="Gene3D" id="3.20.20.10">
    <property type="entry name" value="Alanine racemase"/>
    <property type="match status" value="1"/>
</dbReference>
<keyword evidence="3" id="KW-0457">Lysine biosynthesis</keyword>
<keyword evidence="2" id="KW-0663">Pyridoxal phosphate</keyword>
<dbReference type="InterPro" id="IPR009006">
    <property type="entry name" value="Ala_racemase/Decarboxylase_C"/>
</dbReference>
<comment type="caution">
    <text evidence="8">The sequence shown here is derived from an EMBL/GenBank/DDBJ whole genome shotgun (WGS) entry which is preliminary data.</text>
</comment>
<feature type="region of interest" description="Disordered" evidence="5">
    <location>
        <begin position="1"/>
        <end position="67"/>
    </location>
</feature>
<comment type="cofactor">
    <cofactor evidence="1">
        <name>pyridoxal 5'-phosphate</name>
        <dbReference type="ChEBI" id="CHEBI:597326"/>
    </cofactor>
</comment>
<keyword evidence="3" id="KW-0028">Amino-acid biosynthesis</keyword>
<evidence type="ECO:0000259" key="7">
    <source>
        <dbReference type="Pfam" id="PF02784"/>
    </source>
</evidence>
<accession>A0ABP3FP37</accession>
<dbReference type="PROSITE" id="PS00879">
    <property type="entry name" value="ODR_DC_2_2"/>
    <property type="match status" value="1"/>
</dbReference>
<feature type="compositionally biased region" description="Low complexity" evidence="5">
    <location>
        <begin position="40"/>
        <end position="67"/>
    </location>
</feature>
<dbReference type="Pfam" id="PF00278">
    <property type="entry name" value="Orn_DAP_Arg_deC"/>
    <property type="match status" value="1"/>
</dbReference>
<dbReference type="InterPro" id="IPR002986">
    <property type="entry name" value="DAP_deCOOHase_LysA"/>
</dbReference>
<evidence type="ECO:0000256" key="4">
    <source>
        <dbReference type="RuleBase" id="RU003737"/>
    </source>
</evidence>
<dbReference type="SUPFAM" id="SSF50621">
    <property type="entry name" value="Alanine racemase C-terminal domain-like"/>
    <property type="match status" value="1"/>
</dbReference>
<dbReference type="InterPro" id="IPR022657">
    <property type="entry name" value="De-COase2_CS"/>
</dbReference>
<evidence type="ECO:0000256" key="1">
    <source>
        <dbReference type="ARBA" id="ARBA00001933"/>
    </source>
</evidence>
<dbReference type="PANTHER" id="PTHR43727:SF3">
    <property type="entry name" value="GROUP IV DECARBOXYLASE"/>
    <property type="match status" value="1"/>
</dbReference>
<name>A0ABP3FP37_9ACTN</name>
<dbReference type="Gene3D" id="2.40.37.10">
    <property type="entry name" value="Lyase, Ornithine Decarboxylase, Chain A, domain 1"/>
    <property type="match status" value="1"/>
</dbReference>
<dbReference type="Pfam" id="PF02784">
    <property type="entry name" value="Orn_Arg_deC_N"/>
    <property type="match status" value="1"/>
</dbReference>
<dbReference type="PRINTS" id="PR01181">
    <property type="entry name" value="DAPDCRBXLASE"/>
</dbReference>
<organism evidence="8 9">
    <name type="scientific">Streptomyces polychromogenes</name>
    <dbReference type="NCBI Taxonomy" id="67342"/>
    <lineage>
        <taxon>Bacteria</taxon>
        <taxon>Bacillati</taxon>
        <taxon>Actinomycetota</taxon>
        <taxon>Actinomycetes</taxon>
        <taxon>Kitasatosporales</taxon>
        <taxon>Streptomycetaceae</taxon>
        <taxon>Streptomyces</taxon>
    </lineage>
</organism>
<dbReference type="InterPro" id="IPR022643">
    <property type="entry name" value="De-COase2_C"/>
</dbReference>
<evidence type="ECO:0000256" key="3">
    <source>
        <dbReference type="ARBA" id="ARBA00023154"/>
    </source>
</evidence>
<dbReference type="InterPro" id="IPR029066">
    <property type="entry name" value="PLP-binding_barrel"/>
</dbReference>
<evidence type="ECO:0000256" key="5">
    <source>
        <dbReference type="SAM" id="MobiDB-lite"/>
    </source>
</evidence>
<evidence type="ECO:0000256" key="2">
    <source>
        <dbReference type="ARBA" id="ARBA00022898"/>
    </source>
</evidence>
<keyword evidence="9" id="KW-1185">Reference proteome</keyword>
<evidence type="ECO:0000313" key="8">
    <source>
        <dbReference type="EMBL" id="GAA0321021.1"/>
    </source>
</evidence>
<dbReference type="InterPro" id="IPR022644">
    <property type="entry name" value="De-COase2_N"/>
</dbReference>